<protein>
    <submittedName>
        <fullName evidence="2">Uncharacterized protein</fullName>
    </submittedName>
</protein>
<dbReference type="Proteomes" id="UP001315967">
    <property type="component" value="Chromosome"/>
</dbReference>
<gene>
    <name evidence="2" type="ORF">NRE15_06170</name>
</gene>
<organism evidence="2 3">
    <name type="scientific">Fundicoccus culcitae</name>
    <dbReference type="NCBI Taxonomy" id="2969821"/>
    <lineage>
        <taxon>Bacteria</taxon>
        <taxon>Bacillati</taxon>
        <taxon>Bacillota</taxon>
        <taxon>Bacilli</taxon>
        <taxon>Lactobacillales</taxon>
        <taxon>Aerococcaceae</taxon>
        <taxon>Fundicoccus</taxon>
    </lineage>
</organism>
<feature type="transmembrane region" description="Helical" evidence="1">
    <location>
        <begin position="6"/>
        <end position="22"/>
    </location>
</feature>
<keyword evidence="3" id="KW-1185">Reference proteome</keyword>
<evidence type="ECO:0000256" key="1">
    <source>
        <dbReference type="SAM" id="Phobius"/>
    </source>
</evidence>
<feature type="transmembrane region" description="Helical" evidence="1">
    <location>
        <begin position="34"/>
        <end position="52"/>
    </location>
</feature>
<proteinExistence type="predicted"/>
<evidence type="ECO:0000313" key="2">
    <source>
        <dbReference type="EMBL" id="UUX35225.1"/>
    </source>
</evidence>
<dbReference type="RefSeq" id="WP_313794716.1">
    <property type="nucleotide sequence ID" value="NZ_CP102453.1"/>
</dbReference>
<accession>A0ABY5P9U1</accession>
<evidence type="ECO:0000313" key="3">
    <source>
        <dbReference type="Proteomes" id="UP001315967"/>
    </source>
</evidence>
<dbReference type="EMBL" id="CP102453">
    <property type="protein sequence ID" value="UUX35225.1"/>
    <property type="molecule type" value="Genomic_DNA"/>
</dbReference>
<sequence length="265" mass="31279">MKIEILWVVMICILTFLLGGNKHLQERIKSNSKIFYGTLIFILFFLITIILTEIDFFNNGFISNYINTLMEILKLILLSLGVFGIGFAIYGFWGKKYSLRIDNFNIGGLNVFFDKSSEIFKKAVGSFLESKRSLFCFKPDKDNISEVLDSYYSTYKFIRENLELLDREKDEALYSLSVGILKTLNTFLTNHQNDYRRWYEKILKDDSIVSNDKKIVVHETTIEIVQTCYYRYDEIVRDFKVLNKELSDEKILETFRLDKEKWSGY</sequence>
<name>A0ABY5P9U1_9LACT</name>
<keyword evidence="1" id="KW-1133">Transmembrane helix</keyword>
<reference evidence="2 3" key="1">
    <citation type="submission" date="2022-08" db="EMBL/GenBank/DDBJ databases">
        <title>Aerococcaceae sp. nov isolated from spoiled eye mask.</title>
        <authorList>
            <person name="Zhou G."/>
            <person name="Xie X.-B."/>
            <person name="Shi Q.-S."/>
            <person name="Wang Y.-S."/>
            <person name="Wen X."/>
            <person name="Peng H."/>
            <person name="Yang X.-J."/>
            <person name="Tao H.-B."/>
            <person name="Huang X.-M."/>
        </authorList>
    </citation>
    <scope>NUCLEOTIDE SEQUENCE [LARGE SCALE GENOMIC DNA]</scope>
    <source>
        <strain evidence="3">DM20194951</strain>
    </source>
</reference>
<feature type="transmembrane region" description="Helical" evidence="1">
    <location>
        <begin position="72"/>
        <end position="93"/>
    </location>
</feature>
<keyword evidence="1" id="KW-0812">Transmembrane</keyword>
<keyword evidence="1" id="KW-0472">Membrane</keyword>